<evidence type="ECO:0000256" key="1">
    <source>
        <dbReference type="ARBA" id="ARBA00022679"/>
    </source>
</evidence>
<dbReference type="InterPro" id="IPR050483">
    <property type="entry name" value="CoA-transferase_III_domain"/>
</dbReference>
<protein>
    <submittedName>
        <fullName evidence="2">CoA transferase</fullName>
    </submittedName>
</protein>
<dbReference type="InterPro" id="IPR044855">
    <property type="entry name" value="CoA-Trfase_III_dom3_sf"/>
</dbReference>
<dbReference type="Proteomes" id="UP000316199">
    <property type="component" value="Unassembled WGS sequence"/>
</dbReference>
<dbReference type="AlphaFoldDB" id="A0A520RXX8"/>
<dbReference type="PANTHER" id="PTHR48207">
    <property type="entry name" value="SUCCINATE--HYDROXYMETHYLGLUTARATE COA-TRANSFERASE"/>
    <property type="match status" value="1"/>
</dbReference>
<keyword evidence="1 2" id="KW-0808">Transferase</keyword>
<dbReference type="PANTHER" id="PTHR48207:SF3">
    <property type="entry name" value="SUCCINATE--HYDROXYMETHYLGLUTARATE COA-TRANSFERASE"/>
    <property type="match status" value="1"/>
</dbReference>
<reference evidence="2 3" key="1">
    <citation type="submission" date="2019-02" db="EMBL/GenBank/DDBJ databases">
        <title>Prokaryotic population dynamics and viral predation in marine succession experiment using metagenomics: the confinement effect.</title>
        <authorList>
            <person name="Haro-Moreno J.M."/>
            <person name="Rodriguez-Valera F."/>
            <person name="Lopez-Perez M."/>
        </authorList>
    </citation>
    <scope>NUCLEOTIDE SEQUENCE [LARGE SCALE GENOMIC DNA]</scope>
    <source>
        <strain evidence="2">MED-G157</strain>
    </source>
</reference>
<dbReference type="InterPro" id="IPR003673">
    <property type="entry name" value="CoA-Trfase_fam_III"/>
</dbReference>
<dbReference type="Gene3D" id="3.40.50.10540">
    <property type="entry name" value="Crotonobetainyl-coa:carnitine coa-transferase, domain 1"/>
    <property type="match status" value="1"/>
</dbReference>
<evidence type="ECO:0000313" key="3">
    <source>
        <dbReference type="Proteomes" id="UP000316199"/>
    </source>
</evidence>
<name>A0A520RXX8_9GAMM</name>
<sequence>MKLKGIKVLDLSLFLPGPMLTQIMADHGADIIKVEPLNGGEPNRKIGAKRNGISVYFSNTHRGKRSIQLNLKTEAGREIAQRLSAEVDVIVEAFRPGVTKRLGVDFETVKKLNPRIVYASISAFGQTGPYVNKPAHDLAIQAYSGLISTNLGSDGKPALPGVQSADMLSSLMGLSGILMALFRREKSGQGDYIDIAMMDTLISCAPNNLGSVIAEKKAPNVSHGRVWGGHAMYNIYGTSDNKYIVLGASEMHFAEAILSKFNRLDLLPFCKLPPGPKQDPIKHFLTKKFFEENQGYWISWFEDVNASFAPVNSLKEAFNDPQLKQREMIISDGSDNTHIGIPVKFKEEPGSISFSTPGLGEHNEQVARELGFDNNEIDALRRNGAFG</sequence>
<dbReference type="Pfam" id="PF02515">
    <property type="entry name" value="CoA_transf_3"/>
    <property type="match status" value="1"/>
</dbReference>
<evidence type="ECO:0000313" key="2">
    <source>
        <dbReference type="EMBL" id="RZO75106.1"/>
    </source>
</evidence>
<accession>A0A520RXX8</accession>
<dbReference type="EMBL" id="SHAG01000048">
    <property type="protein sequence ID" value="RZO75106.1"/>
    <property type="molecule type" value="Genomic_DNA"/>
</dbReference>
<dbReference type="GO" id="GO:0008410">
    <property type="term" value="F:CoA-transferase activity"/>
    <property type="evidence" value="ECO:0007669"/>
    <property type="project" value="TreeGrafter"/>
</dbReference>
<dbReference type="Gene3D" id="3.30.1540.10">
    <property type="entry name" value="formyl-coa transferase, domain 3"/>
    <property type="match status" value="1"/>
</dbReference>
<dbReference type="SUPFAM" id="SSF89796">
    <property type="entry name" value="CoA-transferase family III (CaiB/BaiF)"/>
    <property type="match status" value="1"/>
</dbReference>
<organism evidence="2 3">
    <name type="scientific">OM182 bacterium</name>
    <dbReference type="NCBI Taxonomy" id="2510334"/>
    <lineage>
        <taxon>Bacteria</taxon>
        <taxon>Pseudomonadati</taxon>
        <taxon>Pseudomonadota</taxon>
        <taxon>Gammaproteobacteria</taxon>
        <taxon>OMG group</taxon>
        <taxon>OM182 clade</taxon>
    </lineage>
</organism>
<gene>
    <name evidence="2" type="ORF">EVA68_07810</name>
</gene>
<comment type="caution">
    <text evidence="2">The sequence shown here is derived from an EMBL/GenBank/DDBJ whole genome shotgun (WGS) entry which is preliminary data.</text>
</comment>
<proteinExistence type="predicted"/>
<dbReference type="InterPro" id="IPR023606">
    <property type="entry name" value="CoA-Trfase_III_dom_1_sf"/>
</dbReference>